<comment type="caution">
    <text evidence="2">The sequence shown here is derived from an EMBL/GenBank/DDBJ whole genome shotgun (WGS) entry which is preliminary data.</text>
</comment>
<organism evidence="2 3">
    <name type="scientific">Polarella glacialis</name>
    <name type="common">Dinoflagellate</name>
    <dbReference type="NCBI Taxonomy" id="89957"/>
    <lineage>
        <taxon>Eukaryota</taxon>
        <taxon>Sar</taxon>
        <taxon>Alveolata</taxon>
        <taxon>Dinophyceae</taxon>
        <taxon>Suessiales</taxon>
        <taxon>Suessiaceae</taxon>
        <taxon>Polarella</taxon>
    </lineage>
</organism>
<feature type="region of interest" description="Disordered" evidence="1">
    <location>
        <begin position="1"/>
        <end position="115"/>
    </location>
</feature>
<name>A0A813I7C7_POLGL</name>
<reference evidence="2" key="1">
    <citation type="submission" date="2021-02" db="EMBL/GenBank/DDBJ databases">
        <authorList>
            <person name="Dougan E. K."/>
            <person name="Rhodes N."/>
            <person name="Thang M."/>
            <person name="Chan C."/>
        </authorList>
    </citation>
    <scope>NUCLEOTIDE SEQUENCE</scope>
</reference>
<protein>
    <submittedName>
        <fullName evidence="2">Uncharacterized protein</fullName>
    </submittedName>
</protein>
<accession>A0A813I7C7</accession>
<feature type="compositionally biased region" description="Low complexity" evidence="1">
    <location>
        <begin position="9"/>
        <end position="47"/>
    </location>
</feature>
<feature type="compositionally biased region" description="Basic residues" evidence="1">
    <location>
        <begin position="103"/>
        <end position="115"/>
    </location>
</feature>
<proteinExistence type="predicted"/>
<dbReference type="EMBL" id="CAJNNW010004052">
    <property type="protein sequence ID" value="CAE8646041.1"/>
    <property type="molecule type" value="Genomic_DNA"/>
</dbReference>
<dbReference type="AlphaFoldDB" id="A0A813I7C7"/>
<evidence type="ECO:0000256" key="1">
    <source>
        <dbReference type="SAM" id="MobiDB-lite"/>
    </source>
</evidence>
<evidence type="ECO:0000313" key="2">
    <source>
        <dbReference type="EMBL" id="CAE8646041.1"/>
    </source>
</evidence>
<sequence>MLQRDSFRDNNNTSSITNNNNKKSNNHNNNNNNNNNNDNNNNNNNNNDGDDDVPPHLSVAWVQHSRENFSPCTSVQNPKSTAGKFENGPPTHSPPPRLESKALKHKRPKALTKTP</sequence>
<evidence type="ECO:0000313" key="3">
    <source>
        <dbReference type="Proteomes" id="UP000626109"/>
    </source>
</evidence>
<feature type="compositionally biased region" description="Polar residues" evidence="1">
    <location>
        <begin position="68"/>
        <end position="80"/>
    </location>
</feature>
<dbReference type="Proteomes" id="UP000626109">
    <property type="component" value="Unassembled WGS sequence"/>
</dbReference>
<gene>
    <name evidence="2" type="ORF">PGLA2088_LOCUS4447</name>
</gene>